<evidence type="ECO:0000313" key="3">
    <source>
        <dbReference type="Proteomes" id="UP000238415"/>
    </source>
</evidence>
<keyword evidence="1" id="KW-0472">Membrane</keyword>
<organism evidence="2 3">
    <name type="scientific">Neomoorella humiferrea</name>
    <dbReference type="NCBI Taxonomy" id="676965"/>
    <lineage>
        <taxon>Bacteria</taxon>
        <taxon>Bacillati</taxon>
        <taxon>Bacillota</taxon>
        <taxon>Clostridia</taxon>
        <taxon>Neomoorellales</taxon>
        <taxon>Neomoorellaceae</taxon>
        <taxon>Neomoorella</taxon>
    </lineage>
</organism>
<sequence>MMYGKPTAIERLLNAVIAGSFSLAGSFFMVDFKAFKSLPLSVRQLAALALVVVLSLVLAGAPAGWLARGFAWRTMLPFGLACAGAYLTPALAWFAGLEPAWPICWPAAFALAFAGSWAGLGLLLGRRRGES</sequence>
<feature type="transmembrane region" description="Helical" evidence="1">
    <location>
        <begin position="45"/>
        <end position="67"/>
    </location>
</feature>
<keyword evidence="1" id="KW-1133">Transmembrane helix</keyword>
<comment type="caution">
    <text evidence="2">The sequence shown here is derived from an EMBL/GenBank/DDBJ whole genome shotgun (WGS) entry which is preliminary data.</text>
</comment>
<dbReference type="Proteomes" id="UP000238415">
    <property type="component" value="Unassembled WGS sequence"/>
</dbReference>
<accession>A0A2T0ALY0</accession>
<dbReference type="EMBL" id="PVXM01000052">
    <property type="protein sequence ID" value="PRR69747.1"/>
    <property type="molecule type" value="Genomic_DNA"/>
</dbReference>
<keyword evidence="1" id="KW-0812">Transmembrane</keyword>
<evidence type="ECO:0000256" key="1">
    <source>
        <dbReference type="SAM" id="Phobius"/>
    </source>
</evidence>
<protein>
    <submittedName>
        <fullName evidence="2">Uncharacterized protein</fullName>
    </submittedName>
</protein>
<reference evidence="2 3" key="1">
    <citation type="submission" date="2018-03" db="EMBL/GenBank/DDBJ databases">
        <title>Genome sequence of Moorella humiferrea DSM 23265.</title>
        <authorList>
            <person name="Poehlein A."/>
            <person name="Daniel R."/>
        </authorList>
    </citation>
    <scope>NUCLEOTIDE SEQUENCE [LARGE SCALE GENOMIC DNA]</scope>
    <source>
        <strain evidence="2 3">DSM 23265</strain>
    </source>
</reference>
<keyword evidence="3" id="KW-1185">Reference proteome</keyword>
<gene>
    <name evidence="2" type="ORF">MOHU_22870</name>
</gene>
<feature type="transmembrane region" description="Helical" evidence="1">
    <location>
        <begin position="12"/>
        <end position="30"/>
    </location>
</feature>
<evidence type="ECO:0000313" key="2">
    <source>
        <dbReference type="EMBL" id="PRR69747.1"/>
    </source>
</evidence>
<dbReference type="AlphaFoldDB" id="A0A2T0ALY0"/>
<dbReference type="RefSeq" id="WP_343105508.1">
    <property type="nucleotide sequence ID" value="NZ_CP136419.1"/>
</dbReference>
<proteinExistence type="predicted"/>
<feature type="transmembrane region" description="Helical" evidence="1">
    <location>
        <begin position="100"/>
        <end position="124"/>
    </location>
</feature>
<name>A0A2T0ALY0_9FIRM</name>
<feature type="transmembrane region" description="Helical" evidence="1">
    <location>
        <begin position="74"/>
        <end position="94"/>
    </location>
</feature>